<reference evidence="2 3" key="1">
    <citation type="submission" date="2023-02" db="EMBL/GenBank/DDBJ databases">
        <title>Genome sequence of Mucilaginibacter jinjuensis strain KACC 16571.</title>
        <authorList>
            <person name="Kim S."/>
            <person name="Heo J."/>
            <person name="Kwon S.-W."/>
        </authorList>
    </citation>
    <scope>NUCLEOTIDE SEQUENCE [LARGE SCALE GENOMIC DNA]</scope>
    <source>
        <strain evidence="2 3">KACC 16571</strain>
    </source>
</reference>
<keyword evidence="1" id="KW-0812">Transmembrane</keyword>
<keyword evidence="1" id="KW-0472">Membrane</keyword>
<feature type="transmembrane region" description="Helical" evidence="1">
    <location>
        <begin position="35"/>
        <end position="55"/>
    </location>
</feature>
<evidence type="ECO:0000313" key="2">
    <source>
        <dbReference type="EMBL" id="WCT13242.1"/>
    </source>
</evidence>
<evidence type="ECO:0000256" key="1">
    <source>
        <dbReference type="SAM" id="Phobius"/>
    </source>
</evidence>
<organism evidence="2 3">
    <name type="scientific">Mucilaginibacter jinjuensis</name>
    <dbReference type="NCBI Taxonomy" id="1176721"/>
    <lineage>
        <taxon>Bacteria</taxon>
        <taxon>Pseudomonadati</taxon>
        <taxon>Bacteroidota</taxon>
        <taxon>Sphingobacteriia</taxon>
        <taxon>Sphingobacteriales</taxon>
        <taxon>Sphingobacteriaceae</taxon>
        <taxon>Mucilaginibacter</taxon>
    </lineage>
</organism>
<gene>
    <name evidence="2" type="ORF">PQO05_04770</name>
</gene>
<keyword evidence="3" id="KW-1185">Reference proteome</keyword>
<proteinExistence type="predicted"/>
<sequence length="137" mass="15832">MTRLVEVNTIAARLKLDDMQSSYILREEGFKWEQLWLIFSVVTIGLVLIVAAILYRSIRQKRYFEKLLYDSQRDELSFINSHEARRHLSNILGIIDTISHSGDKHKGYLEAGAHLLKTAEALDSSIRHIADKLNDKH</sequence>
<protein>
    <submittedName>
        <fullName evidence="2">Uncharacterized protein</fullName>
    </submittedName>
</protein>
<name>A0ABY7TC84_9SPHI</name>
<keyword evidence="1" id="KW-1133">Transmembrane helix</keyword>
<dbReference type="EMBL" id="CP117167">
    <property type="protein sequence ID" value="WCT13242.1"/>
    <property type="molecule type" value="Genomic_DNA"/>
</dbReference>
<dbReference type="Proteomes" id="UP001216139">
    <property type="component" value="Chromosome"/>
</dbReference>
<accession>A0ABY7TC84</accession>
<dbReference type="RefSeq" id="WP_273631523.1">
    <property type="nucleotide sequence ID" value="NZ_CP117167.1"/>
</dbReference>
<evidence type="ECO:0000313" key="3">
    <source>
        <dbReference type="Proteomes" id="UP001216139"/>
    </source>
</evidence>